<name>A0A1G2KUJ3_9BACT</name>
<reference evidence="1 2" key="1">
    <citation type="journal article" date="2016" name="Nat. Commun.">
        <title>Thousands of microbial genomes shed light on interconnected biogeochemical processes in an aquifer system.</title>
        <authorList>
            <person name="Anantharaman K."/>
            <person name="Brown C.T."/>
            <person name="Hug L.A."/>
            <person name="Sharon I."/>
            <person name="Castelle C.J."/>
            <person name="Probst A.J."/>
            <person name="Thomas B.C."/>
            <person name="Singh A."/>
            <person name="Wilkins M.J."/>
            <person name="Karaoz U."/>
            <person name="Brodie E.L."/>
            <person name="Williams K.H."/>
            <person name="Hubbard S.S."/>
            <person name="Banfield J.F."/>
        </authorList>
    </citation>
    <scope>NUCLEOTIDE SEQUENCE [LARGE SCALE GENOMIC DNA]</scope>
</reference>
<evidence type="ECO:0000313" key="1">
    <source>
        <dbReference type="EMBL" id="OHA03095.1"/>
    </source>
</evidence>
<dbReference type="EMBL" id="MHQN01000024">
    <property type="protein sequence ID" value="OHA03095.1"/>
    <property type="molecule type" value="Genomic_DNA"/>
</dbReference>
<organism evidence="1 2">
    <name type="scientific">Candidatus Sungbacteria bacterium RIFCSPHIGHO2_02_FULL_53_17</name>
    <dbReference type="NCBI Taxonomy" id="1802275"/>
    <lineage>
        <taxon>Bacteria</taxon>
        <taxon>Candidatus Sungiibacteriota</taxon>
    </lineage>
</organism>
<evidence type="ECO:0000313" key="2">
    <source>
        <dbReference type="Proteomes" id="UP000177177"/>
    </source>
</evidence>
<comment type="caution">
    <text evidence="1">The sequence shown here is derived from an EMBL/GenBank/DDBJ whole genome shotgun (WGS) entry which is preliminary data.</text>
</comment>
<sequence length="174" mass="19394">MEEIATADAIVTMAHGLLKNGKPSRGDMVFAVVMRYLHERFPWKPLIPQEPVALAAPDIPFAAIAKPPKGNALGGSNMAWNSRTVAGFQAGVCRENGWKTVALIAAPWTQPRAKWELERYGLKVVVVPMPPFSKKLYGDANSIYWYCRGGSIRYLSVEGTRGRLHYLSYWFVPD</sequence>
<dbReference type="AlphaFoldDB" id="A0A1G2KUJ3"/>
<gene>
    <name evidence="1" type="ORF">A3C92_02025</name>
</gene>
<protein>
    <submittedName>
        <fullName evidence="1">Uncharacterized protein</fullName>
    </submittedName>
</protein>
<dbReference type="Proteomes" id="UP000177177">
    <property type="component" value="Unassembled WGS sequence"/>
</dbReference>
<proteinExistence type="predicted"/>
<accession>A0A1G2KUJ3</accession>